<comment type="caution">
    <text evidence="2">The sequence shown here is derived from an EMBL/GenBank/DDBJ whole genome shotgun (WGS) entry which is preliminary data.</text>
</comment>
<dbReference type="EC" id="5.2.1.4" evidence="2"/>
<proteinExistence type="predicted"/>
<dbReference type="InterPro" id="IPR017517">
    <property type="entry name" value="Maleyloyr_isom"/>
</dbReference>
<dbReference type="InterPro" id="IPR034660">
    <property type="entry name" value="DinB/YfiT-like"/>
</dbReference>
<evidence type="ECO:0000313" key="3">
    <source>
        <dbReference type="Proteomes" id="UP000527616"/>
    </source>
</evidence>
<protein>
    <submittedName>
        <fullName evidence="2">Maleylpyruvate isomerase</fullName>
        <ecNumber evidence="2">5.2.1.4</ecNumber>
    </submittedName>
</protein>
<name>A0A7Z0IJK1_9ACTN</name>
<dbReference type="GO" id="GO:0050077">
    <property type="term" value="F:maleylpyruvate isomerase activity"/>
    <property type="evidence" value="ECO:0007669"/>
    <property type="project" value="UniProtKB-EC"/>
</dbReference>
<gene>
    <name evidence="2" type="ORF">GGQ54_000179</name>
</gene>
<dbReference type="InterPro" id="IPR024344">
    <property type="entry name" value="MDMPI_metal-binding"/>
</dbReference>
<keyword evidence="2" id="KW-0670">Pyruvate</keyword>
<dbReference type="InterPro" id="IPR036527">
    <property type="entry name" value="SCP2_sterol-bd_dom_sf"/>
</dbReference>
<dbReference type="SUPFAM" id="SSF55718">
    <property type="entry name" value="SCP-like"/>
    <property type="match status" value="1"/>
</dbReference>
<dbReference type="Proteomes" id="UP000527616">
    <property type="component" value="Unassembled WGS sequence"/>
</dbReference>
<dbReference type="Pfam" id="PF11716">
    <property type="entry name" value="MDMPI_N"/>
    <property type="match status" value="1"/>
</dbReference>
<keyword evidence="3" id="KW-1185">Reference proteome</keyword>
<dbReference type="NCBIfam" id="TIGR03083">
    <property type="entry name" value="maleylpyruvate isomerase family mycothiol-dependent enzyme"/>
    <property type="match status" value="1"/>
</dbReference>
<feature type="domain" description="Mycothiol-dependent maleylpyruvate isomerase metal-binding" evidence="1">
    <location>
        <begin position="21"/>
        <end position="157"/>
    </location>
</feature>
<evidence type="ECO:0000313" key="2">
    <source>
        <dbReference type="EMBL" id="NYI69619.1"/>
    </source>
</evidence>
<keyword evidence="2" id="KW-0413">Isomerase</keyword>
<reference evidence="2 3" key="1">
    <citation type="submission" date="2020-07" db="EMBL/GenBank/DDBJ databases">
        <title>Sequencing the genomes of 1000 actinobacteria strains.</title>
        <authorList>
            <person name="Klenk H.-P."/>
        </authorList>
    </citation>
    <scope>NUCLEOTIDE SEQUENCE [LARGE SCALE GENOMIC DNA]</scope>
    <source>
        <strain evidence="2 3">DSM 103164</strain>
    </source>
</reference>
<dbReference type="EMBL" id="JACBZS010000001">
    <property type="protein sequence ID" value="NYI69619.1"/>
    <property type="molecule type" value="Genomic_DNA"/>
</dbReference>
<dbReference type="SUPFAM" id="SSF109854">
    <property type="entry name" value="DinB/YfiT-like putative metalloenzymes"/>
    <property type="match status" value="1"/>
</dbReference>
<dbReference type="Gene3D" id="3.30.1050.20">
    <property type="match status" value="1"/>
</dbReference>
<organism evidence="2 3">
    <name type="scientific">Naumannella cuiyingiana</name>
    <dbReference type="NCBI Taxonomy" id="1347891"/>
    <lineage>
        <taxon>Bacteria</taxon>
        <taxon>Bacillati</taxon>
        <taxon>Actinomycetota</taxon>
        <taxon>Actinomycetes</taxon>
        <taxon>Propionibacteriales</taxon>
        <taxon>Propionibacteriaceae</taxon>
        <taxon>Naumannella</taxon>
    </lineage>
</organism>
<accession>A0A7Z0IJK1</accession>
<dbReference type="GO" id="GO:0046872">
    <property type="term" value="F:metal ion binding"/>
    <property type="evidence" value="ECO:0007669"/>
    <property type="project" value="InterPro"/>
</dbReference>
<dbReference type="RefSeq" id="WP_179443667.1">
    <property type="nucleotide sequence ID" value="NZ_JACBZS010000001.1"/>
</dbReference>
<dbReference type="AlphaFoldDB" id="A0A7Z0IJK1"/>
<sequence>MGARTDLVTDPAVRADLLLARRGTSFWARELSRVPDAGLDEPSGLPGWSRRALVAHVGYNARAIGRLVEWATTGVETPMYASPQARNEEIEIGATLPPHALRHLSEHAAISLDVQWRDAPPTAWSAPVRTAQGRTVPLSATPWMRIREVWLHAVDLRTGATLAQLPGELADRLLADVVATWDRKGVGAGLALVDTDSGARYATAGPLTREVAAPRTALLGWATGRADLPGEEPAPAWL</sequence>
<dbReference type="Gene3D" id="1.20.120.450">
    <property type="entry name" value="dinb family like domain"/>
    <property type="match status" value="1"/>
</dbReference>
<evidence type="ECO:0000259" key="1">
    <source>
        <dbReference type="Pfam" id="PF11716"/>
    </source>
</evidence>